<reference evidence="1" key="1">
    <citation type="journal article" date="2015" name="Nature">
        <title>Complex archaea that bridge the gap between prokaryotes and eukaryotes.</title>
        <authorList>
            <person name="Spang A."/>
            <person name="Saw J.H."/>
            <person name="Jorgensen S.L."/>
            <person name="Zaremba-Niedzwiedzka K."/>
            <person name="Martijn J."/>
            <person name="Lind A.E."/>
            <person name="van Eijk R."/>
            <person name="Schleper C."/>
            <person name="Guy L."/>
            <person name="Ettema T.J."/>
        </authorList>
    </citation>
    <scope>NUCLEOTIDE SEQUENCE</scope>
</reference>
<evidence type="ECO:0000313" key="1">
    <source>
        <dbReference type="EMBL" id="KKM65147.1"/>
    </source>
</evidence>
<dbReference type="AlphaFoldDB" id="A0A0F9M7F5"/>
<sequence length="50" mass="6138">MTDKDYRYVAARCSQYHENYIHFIQHPNIDTDKKLWLRVIGLIETWDLVK</sequence>
<accession>A0A0F9M7F5</accession>
<protein>
    <submittedName>
        <fullName evidence="1">Uncharacterized protein</fullName>
    </submittedName>
</protein>
<organism evidence="1">
    <name type="scientific">marine sediment metagenome</name>
    <dbReference type="NCBI Taxonomy" id="412755"/>
    <lineage>
        <taxon>unclassified sequences</taxon>
        <taxon>metagenomes</taxon>
        <taxon>ecological metagenomes</taxon>
    </lineage>
</organism>
<dbReference type="EMBL" id="LAZR01010772">
    <property type="protein sequence ID" value="KKM65147.1"/>
    <property type="molecule type" value="Genomic_DNA"/>
</dbReference>
<proteinExistence type="predicted"/>
<gene>
    <name evidence="1" type="ORF">LCGC14_1494190</name>
</gene>
<name>A0A0F9M7F5_9ZZZZ</name>
<comment type="caution">
    <text evidence="1">The sequence shown here is derived from an EMBL/GenBank/DDBJ whole genome shotgun (WGS) entry which is preliminary data.</text>
</comment>